<feature type="compositionally biased region" description="Basic and acidic residues" evidence="3">
    <location>
        <begin position="7"/>
        <end position="21"/>
    </location>
</feature>
<protein>
    <recommendedName>
        <fullName evidence="4">26S proteasome non-ATPase regulatory subunit 1/RPN2 N-terminal domain-containing protein</fullName>
    </recommendedName>
</protein>
<dbReference type="Proteomes" id="UP000029725">
    <property type="component" value="Unassembled WGS sequence"/>
</dbReference>
<feature type="region of interest" description="Disordered" evidence="3">
    <location>
        <begin position="1"/>
        <end position="24"/>
    </location>
</feature>
<dbReference type="Pfam" id="PF21505">
    <property type="entry name" value="RPN2_N"/>
    <property type="match status" value="1"/>
</dbReference>
<evidence type="ECO:0000256" key="3">
    <source>
        <dbReference type="SAM" id="MobiDB-lite"/>
    </source>
</evidence>
<dbReference type="VEuPathDB" id="MicrosporidiaDB:DI09_125p50"/>
<dbReference type="AlphaFoldDB" id="A0A098VVI8"/>
<dbReference type="Gene3D" id="1.25.10.10">
    <property type="entry name" value="Leucine-rich Repeat Variant"/>
    <property type="match status" value="1"/>
</dbReference>
<dbReference type="PANTHER" id="PTHR10943">
    <property type="entry name" value="26S PROTEASOME NON-ATPASE REGULATORY SUBUNIT"/>
    <property type="match status" value="1"/>
</dbReference>
<evidence type="ECO:0000313" key="5">
    <source>
        <dbReference type="EMBL" id="KGG52915.1"/>
    </source>
</evidence>
<dbReference type="RefSeq" id="XP_013239351.1">
    <property type="nucleotide sequence ID" value="XM_013383897.1"/>
</dbReference>
<dbReference type="InterPro" id="IPR016024">
    <property type="entry name" value="ARM-type_fold"/>
</dbReference>
<dbReference type="InterPro" id="IPR048570">
    <property type="entry name" value="PSMD1_RPN2_N"/>
</dbReference>
<keyword evidence="6" id="KW-1185">Reference proteome</keyword>
<dbReference type="GO" id="GO:0034515">
    <property type="term" value="C:proteasome storage granule"/>
    <property type="evidence" value="ECO:0007669"/>
    <property type="project" value="TreeGrafter"/>
</dbReference>
<dbReference type="OrthoDB" id="2196194at2759"/>
<dbReference type="PANTHER" id="PTHR10943:SF2">
    <property type="entry name" value="26S PROTEASOME NON-ATPASE REGULATORY SUBUNIT 1"/>
    <property type="match status" value="1"/>
</dbReference>
<dbReference type="Pfam" id="PF13646">
    <property type="entry name" value="HEAT_2"/>
    <property type="match status" value="1"/>
</dbReference>
<accession>A0A098VVI8</accession>
<evidence type="ECO:0000256" key="1">
    <source>
        <dbReference type="ARBA" id="ARBA00022737"/>
    </source>
</evidence>
<feature type="domain" description="26S proteasome non-ATPase regulatory subunit 1/RPN2 N-terminal" evidence="4">
    <location>
        <begin position="54"/>
        <end position="207"/>
    </location>
</feature>
<dbReference type="SUPFAM" id="SSF48371">
    <property type="entry name" value="ARM repeat"/>
    <property type="match status" value="1"/>
</dbReference>
<sequence length="982" mass="104532">MITSASDMDHAASHSEIHDRASSSVNGTDCPFILVPLLIESLLSSSRSGSGHLQALMQLAQEIDSCWAFLSASDISQLEILNEDEKRSTEERQYTSLILSKAFYHLGDYEQSLLFALAAGPSLVGWTRLEEWIQVLKTKAIDMFTANPEDPQLLSIIDAIVGEALSLSQYYEVIGIALSTGRINIFKRVIELSHGSSAKFSLLKHTFDGLTSDSSLSQSMNQAASIILQVVLFLVEASPRNLLVEIVGHLKSEEQKGIAKLAPLFEGYLQTQFLLEFSSRNNHMDSTVLMATRSHLSVKSSLHHCAFAIAQGISACGTTSDNVYRSSIDFISHATNWAKFTSTASLGVIHRGQTPGTLIDILSSYLPASDNNSSSPYSEGGALYALGLATAAPPAGGTGSPEVFEAFKDMILPHLSLDINSTTYEPRQHGAALAVGLLSLGSSDTKISGLLKTLLYSGSAVSGEAAAIGLGLLSLGDPTDAVELLRYATSTPPASCHDKVIRGIAIAVSLMLSGAGDKIARPIIDEMTSPHAHPELRAGAQLAIALAMVTPSGDATSESISRLLNAIGSDQNVEVRRSAAIALGFGLLGSPSRLLALTDRLLANSFSPHVRYGVCIALGIALANTGNSLAVRILTGLATKDPIDFVRQGAIIGLSLVMMNLNIPSAGTSVRRLFEKISSNRNEDPLAKFGAVLGQGIIDAGGKNSRLRLLLPNGQRHWPGVAGALLFSCYSWSWYPIAHMLSLALVPCPLLGVAVVEPEFEVHIPQLNSSLVINDPGSAAYVPAMKKEASITEKDTSTAAILSITVKSRARQAAKRLSSSKSQMDLVDINENLPAQPSNASLIEESAQKQDVVELSMPVRICPELIDMAPEDHTDPTATEACSDAIGSKLSLPSVSPTSCDEANAISKMITTQTNVSSTGSAANSSYTTFAPDAKENTSGCVTVSNFSRLLPRHAPFVIFEDQSTKTKCRFQPLIPSVSYRF</sequence>
<dbReference type="GO" id="GO:0008540">
    <property type="term" value="C:proteasome regulatory particle, base subcomplex"/>
    <property type="evidence" value="ECO:0007669"/>
    <property type="project" value="TreeGrafter"/>
</dbReference>
<evidence type="ECO:0000313" key="6">
    <source>
        <dbReference type="Proteomes" id="UP000029725"/>
    </source>
</evidence>
<dbReference type="GO" id="GO:0005634">
    <property type="term" value="C:nucleus"/>
    <property type="evidence" value="ECO:0007669"/>
    <property type="project" value="TreeGrafter"/>
</dbReference>
<dbReference type="EMBL" id="JMKJ01000028">
    <property type="protein sequence ID" value="KGG52915.1"/>
    <property type="molecule type" value="Genomic_DNA"/>
</dbReference>
<dbReference type="InterPro" id="IPR011989">
    <property type="entry name" value="ARM-like"/>
</dbReference>
<comment type="caution">
    <text evidence="5">The sequence shown here is derived from an EMBL/GenBank/DDBJ whole genome shotgun (WGS) entry which is preliminary data.</text>
</comment>
<name>A0A098VVI8_9MICR</name>
<dbReference type="GeneID" id="25258203"/>
<dbReference type="HOGENOM" id="CLU_303274_0_0_1"/>
<proteinExistence type="predicted"/>
<dbReference type="GO" id="GO:0043161">
    <property type="term" value="P:proteasome-mediated ubiquitin-dependent protein catabolic process"/>
    <property type="evidence" value="ECO:0007669"/>
    <property type="project" value="TreeGrafter"/>
</dbReference>
<keyword evidence="2" id="KW-0647">Proteasome</keyword>
<keyword evidence="1" id="KW-0677">Repeat</keyword>
<gene>
    <name evidence="5" type="ORF">DI09_125p50</name>
</gene>
<reference evidence="5 6" key="1">
    <citation type="submission" date="2014-04" db="EMBL/GenBank/DDBJ databases">
        <title>A new species of microsporidia sheds light on the evolution of extreme parasitism.</title>
        <authorList>
            <person name="Haag K.L."/>
            <person name="James T.Y."/>
            <person name="Larsson R."/>
            <person name="Schaer T.M."/>
            <person name="Refardt D."/>
            <person name="Pombert J.-F."/>
            <person name="Ebert D."/>
        </authorList>
    </citation>
    <scope>NUCLEOTIDE SEQUENCE [LARGE SCALE GENOMIC DNA]</scope>
    <source>
        <strain evidence="5 6">UGP3</strain>
        <tissue evidence="5">Spores</tissue>
    </source>
</reference>
<evidence type="ECO:0000256" key="2">
    <source>
        <dbReference type="ARBA" id="ARBA00022942"/>
    </source>
</evidence>
<evidence type="ECO:0000259" key="4">
    <source>
        <dbReference type="Pfam" id="PF21505"/>
    </source>
</evidence>
<organism evidence="5 6">
    <name type="scientific">Mitosporidium daphniae</name>
    <dbReference type="NCBI Taxonomy" id="1485682"/>
    <lineage>
        <taxon>Eukaryota</taxon>
        <taxon>Fungi</taxon>
        <taxon>Fungi incertae sedis</taxon>
        <taxon>Microsporidia</taxon>
        <taxon>Mitosporidium</taxon>
    </lineage>
</organism>